<dbReference type="EC" id="2.4.1.173" evidence="2"/>
<evidence type="ECO:0000259" key="8">
    <source>
        <dbReference type="Pfam" id="PF03033"/>
    </source>
</evidence>
<protein>
    <recommendedName>
        <fullName evidence="2">sterol 3beta-glucosyltransferase</fullName>
        <ecNumber evidence="2">2.4.1.173</ecNumber>
    </recommendedName>
    <alternativeName>
        <fullName evidence="5">Autophagy-related protein 26</fullName>
    </alternativeName>
</protein>
<feature type="domain" description="Glycosyltransferase family 28 N-terminal" evidence="8">
    <location>
        <begin position="3"/>
        <end position="103"/>
    </location>
</feature>
<evidence type="ECO:0000313" key="10">
    <source>
        <dbReference type="EMBL" id="RXK41092.1"/>
    </source>
</evidence>
<evidence type="ECO:0000256" key="1">
    <source>
        <dbReference type="ARBA" id="ARBA00006962"/>
    </source>
</evidence>
<evidence type="ECO:0000256" key="3">
    <source>
        <dbReference type="ARBA" id="ARBA00022676"/>
    </source>
</evidence>
<dbReference type="InParanoid" id="A0A4Q1BT56"/>
<name>A0A4Q1BT56_TREME</name>
<comment type="catalytic activity">
    <reaction evidence="7">
        <text>a sterol + UDP-alpha-D-glucose = a sterol 3-beta-D-glucoside + UDP + H(+)</text>
        <dbReference type="Rhea" id="RHEA:22724"/>
        <dbReference type="ChEBI" id="CHEBI:15378"/>
        <dbReference type="ChEBI" id="CHEBI:15889"/>
        <dbReference type="ChEBI" id="CHEBI:37424"/>
        <dbReference type="ChEBI" id="CHEBI:58223"/>
        <dbReference type="ChEBI" id="CHEBI:58885"/>
        <dbReference type="EC" id="2.4.1.173"/>
    </reaction>
    <physiologicalReaction direction="left-to-right" evidence="7">
        <dbReference type="Rhea" id="RHEA:22725"/>
    </physiologicalReaction>
</comment>
<dbReference type="GO" id="GO:0005975">
    <property type="term" value="P:carbohydrate metabolic process"/>
    <property type="evidence" value="ECO:0007669"/>
    <property type="project" value="InterPro"/>
</dbReference>
<dbReference type="FunFam" id="3.40.50.2000:FF:000029">
    <property type="entry name" value="Sterol 3-beta-glucosyltransferase"/>
    <property type="match status" value="1"/>
</dbReference>
<dbReference type="AlphaFoldDB" id="A0A4Q1BT56"/>
<keyword evidence="4" id="KW-0808">Transferase</keyword>
<evidence type="ECO:0000256" key="6">
    <source>
        <dbReference type="ARBA" id="ARBA00047886"/>
    </source>
</evidence>
<dbReference type="EMBL" id="SDIL01000011">
    <property type="protein sequence ID" value="RXK41092.1"/>
    <property type="molecule type" value="Genomic_DNA"/>
</dbReference>
<evidence type="ECO:0000259" key="9">
    <source>
        <dbReference type="Pfam" id="PF06722"/>
    </source>
</evidence>
<dbReference type="PANTHER" id="PTHR48050">
    <property type="entry name" value="STEROL 3-BETA-GLUCOSYLTRANSFERASE"/>
    <property type="match status" value="1"/>
</dbReference>
<dbReference type="Pfam" id="PF06722">
    <property type="entry name" value="EryCIII-like_C"/>
    <property type="match status" value="1"/>
</dbReference>
<evidence type="ECO:0000256" key="4">
    <source>
        <dbReference type="ARBA" id="ARBA00022679"/>
    </source>
</evidence>
<dbReference type="OrthoDB" id="10261837at2759"/>
<dbReference type="FunFam" id="3.40.50.2000:FF:000009">
    <property type="entry name" value="Sterol 3-beta-glucosyltransferase UGT80A2"/>
    <property type="match status" value="1"/>
</dbReference>
<evidence type="ECO:0000256" key="2">
    <source>
        <dbReference type="ARBA" id="ARBA00012650"/>
    </source>
</evidence>
<dbReference type="VEuPathDB" id="FungiDB:TREMEDRAFT_32151"/>
<evidence type="ECO:0000313" key="11">
    <source>
        <dbReference type="Proteomes" id="UP000289152"/>
    </source>
</evidence>
<dbReference type="CDD" id="cd03784">
    <property type="entry name" value="GT1_Gtf-like"/>
    <property type="match status" value="1"/>
</dbReference>
<dbReference type="PANTHER" id="PTHR48050:SF26">
    <property type="entry name" value="STEROL 3-BETA-GLUCOSYLTRANSFERASE"/>
    <property type="match status" value="1"/>
</dbReference>
<evidence type="ECO:0000256" key="5">
    <source>
        <dbReference type="ARBA" id="ARBA00029843"/>
    </source>
</evidence>
<comment type="similarity">
    <text evidence="1">Belongs to the glycosyltransferase 28 family.</text>
</comment>
<dbReference type="Proteomes" id="UP000289152">
    <property type="component" value="Unassembled WGS sequence"/>
</dbReference>
<organism evidence="10 11">
    <name type="scientific">Tremella mesenterica</name>
    <name type="common">Jelly fungus</name>
    <dbReference type="NCBI Taxonomy" id="5217"/>
    <lineage>
        <taxon>Eukaryota</taxon>
        <taxon>Fungi</taxon>
        <taxon>Dikarya</taxon>
        <taxon>Basidiomycota</taxon>
        <taxon>Agaricomycotina</taxon>
        <taxon>Tremellomycetes</taxon>
        <taxon>Tremellales</taxon>
        <taxon>Tremellaceae</taxon>
        <taxon>Tremella</taxon>
    </lineage>
</organism>
<feature type="domain" description="Erythromycin biosynthesis protein CIII-like C-terminal" evidence="9">
    <location>
        <begin position="268"/>
        <end position="367"/>
    </location>
</feature>
<dbReference type="STRING" id="5217.A0A4Q1BT56"/>
<evidence type="ECO:0000256" key="7">
    <source>
        <dbReference type="ARBA" id="ARBA00049453"/>
    </source>
</evidence>
<reference evidence="10 11" key="1">
    <citation type="submission" date="2016-06" db="EMBL/GenBank/DDBJ databases">
        <title>Evolution of pathogenesis and genome organization in the Tremellales.</title>
        <authorList>
            <person name="Cuomo C."/>
            <person name="Litvintseva A."/>
            <person name="Heitman J."/>
            <person name="Chen Y."/>
            <person name="Sun S."/>
            <person name="Springer D."/>
            <person name="Dromer F."/>
            <person name="Young S."/>
            <person name="Zeng Q."/>
            <person name="Chapman S."/>
            <person name="Gujja S."/>
            <person name="Saif S."/>
            <person name="Birren B."/>
        </authorList>
    </citation>
    <scope>NUCLEOTIDE SEQUENCE [LARGE SCALE GENOMIC DNA]</scope>
    <source>
        <strain evidence="10 11">ATCC 28783</strain>
    </source>
</reference>
<dbReference type="Gene3D" id="3.40.50.2000">
    <property type="entry name" value="Glycogen Phosphorylase B"/>
    <property type="match status" value="2"/>
</dbReference>
<comment type="catalytic activity">
    <reaction evidence="6">
        <text>ergosterol + UDP-alpha-D-glucose = ergosteryl 3-beta-D-glucoside + UDP + H(+)</text>
        <dbReference type="Rhea" id="RHEA:61836"/>
        <dbReference type="ChEBI" id="CHEBI:15378"/>
        <dbReference type="ChEBI" id="CHEBI:16933"/>
        <dbReference type="ChEBI" id="CHEBI:52973"/>
        <dbReference type="ChEBI" id="CHEBI:58223"/>
        <dbReference type="ChEBI" id="CHEBI:58885"/>
    </reaction>
    <physiologicalReaction direction="left-to-right" evidence="6">
        <dbReference type="Rhea" id="RHEA:61837"/>
    </physiologicalReaction>
</comment>
<dbReference type="InterPro" id="IPR050426">
    <property type="entry name" value="Glycosyltransferase_28"/>
</dbReference>
<gene>
    <name evidence="10" type="ORF">M231_01495</name>
</gene>
<dbReference type="InterPro" id="IPR002213">
    <property type="entry name" value="UDP_glucos_trans"/>
</dbReference>
<proteinExistence type="inferred from homology"/>
<accession>A0A4Q1BT56</accession>
<keyword evidence="3" id="KW-0328">Glycosyltransferase</keyword>
<comment type="caution">
    <text evidence="10">The sequence shown here is derived from an EMBL/GenBank/DDBJ whole genome shotgun (WGS) entry which is preliminary data.</text>
</comment>
<keyword evidence="11" id="KW-1185">Reference proteome</keyword>
<sequence length="398" mass="44639">MPEFKEWIEGYDIEHRQAGGDPTALMKLSAEHKMFSPGFFKESLGSFREWLDNLLLDAWNACQDADVLIESPSAMAGIHIAEALKIPYFRAFTMPWTRTTAYPQAFMVPAFEMGPSFNYSTYVLFDNIMWRATSGQINRWRKNHLRIRPTDMSTLSVTKVPFLYNFSTAVVPKPLDWHDDITITGYWTLEDSDKDWTPPLGLENWMNQAKQDGKPIVYIGFGSIVVPRPNAMTKSIIKAVEKSGVRAIIAKGWSSRGGDPAKEGENIEFPDSCYGLEKVPHGWLFPKIQAALHHGGAGTVGASLRSGIPTIIKPWFGDQFFWANRVTRLGVGLKLASLRSDEIADALVKATSNRIMIEKAARVGERIRAENGVDKALLAIHHNIVRAGGDRRKMQWAT</sequence>
<dbReference type="InterPro" id="IPR004276">
    <property type="entry name" value="GlycoTrans_28_N"/>
</dbReference>
<dbReference type="SUPFAM" id="SSF53756">
    <property type="entry name" value="UDP-Glycosyltransferase/glycogen phosphorylase"/>
    <property type="match status" value="1"/>
</dbReference>
<dbReference type="GO" id="GO:0016906">
    <property type="term" value="F:sterol 3-beta-glucosyltransferase activity"/>
    <property type="evidence" value="ECO:0007669"/>
    <property type="project" value="UniProtKB-EC"/>
</dbReference>
<dbReference type="Pfam" id="PF03033">
    <property type="entry name" value="Glyco_transf_28"/>
    <property type="match status" value="1"/>
</dbReference>
<dbReference type="GO" id="GO:0016125">
    <property type="term" value="P:sterol metabolic process"/>
    <property type="evidence" value="ECO:0007669"/>
    <property type="project" value="TreeGrafter"/>
</dbReference>
<dbReference type="InterPro" id="IPR010610">
    <property type="entry name" value="EryCIII-like_C"/>
</dbReference>